<dbReference type="SMART" id="SM00387">
    <property type="entry name" value="HATPase_c"/>
    <property type="match status" value="1"/>
</dbReference>
<dbReference type="Proteomes" id="UP001261871">
    <property type="component" value="Unassembled WGS sequence"/>
</dbReference>
<gene>
    <name evidence="10" type="ORF">J2W95_000405</name>
</gene>
<proteinExistence type="predicted"/>
<dbReference type="Pfam" id="PF00512">
    <property type="entry name" value="HisKA"/>
    <property type="match status" value="1"/>
</dbReference>
<dbReference type="InterPro" id="IPR036097">
    <property type="entry name" value="HisK_dim/P_sf"/>
</dbReference>
<evidence type="ECO:0000313" key="11">
    <source>
        <dbReference type="Proteomes" id="UP001261871"/>
    </source>
</evidence>
<dbReference type="NCBIfam" id="TIGR00229">
    <property type="entry name" value="sensory_box"/>
    <property type="match status" value="1"/>
</dbReference>
<dbReference type="Gene3D" id="3.30.450.20">
    <property type="entry name" value="PAS domain"/>
    <property type="match status" value="2"/>
</dbReference>
<name>A0ABU1S0L1_9FLAO</name>
<organism evidence="10 11">
    <name type="scientific">Flavobacterium granuli</name>
    <dbReference type="NCBI Taxonomy" id="280093"/>
    <lineage>
        <taxon>Bacteria</taxon>
        <taxon>Pseudomonadati</taxon>
        <taxon>Bacteroidota</taxon>
        <taxon>Flavobacteriia</taxon>
        <taxon>Flavobacteriales</taxon>
        <taxon>Flavobacteriaceae</taxon>
        <taxon>Flavobacterium</taxon>
    </lineage>
</organism>
<protein>
    <recommendedName>
        <fullName evidence="2">histidine kinase</fullName>
        <ecNumber evidence="2">2.7.13.3</ecNumber>
    </recommendedName>
</protein>
<dbReference type="PRINTS" id="PR00344">
    <property type="entry name" value="BCTRLSENSOR"/>
</dbReference>
<dbReference type="PROSITE" id="PS50113">
    <property type="entry name" value="PAC"/>
    <property type="match status" value="1"/>
</dbReference>
<dbReference type="CDD" id="cd19410">
    <property type="entry name" value="HK9-like_sensor"/>
    <property type="match status" value="1"/>
</dbReference>
<dbReference type="Pfam" id="PF02518">
    <property type="entry name" value="HATPase_c"/>
    <property type="match status" value="1"/>
</dbReference>
<dbReference type="InterPro" id="IPR000700">
    <property type="entry name" value="PAS-assoc_C"/>
</dbReference>
<dbReference type="CDD" id="cd00130">
    <property type="entry name" value="PAS"/>
    <property type="match status" value="2"/>
</dbReference>
<comment type="catalytic activity">
    <reaction evidence="1">
        <text>ATP + protein L-histidine = ADP + protein N-phospho-L-histidine.</text>
        <dbReference type="EC" id="2.7.13.3"/>
    </reaction>
</comment>
<dbReference type="InterPro" id="IPR004358">
    <property type="entry name" value="Sig_transdc_His_kin-like_C"/>
</dbReference>
<accession>A0ABU1S0L1</accession>
<reference evidence="10 11" key="1">
    <citation type="submission" date="2023-07" db="EMBL/GenBank/DDBJ databases">
        <title>Sorghum-associated microbial communities from plants grown in Nebraska, USA.</title>
        <authorList>
            <person name="Schachtman D."/>
        </authorList>
    </citation>
    <scope>NUCLEOTIDE SEQUENCE [LARGE SCALE GENOMIC DNA]</scope>
    <source>
        <strain evidence="10 11">BE124</strain>
    </source>
</reference>
<keyword evidence="4" id="KW-0808">Transferase</keyword>
<feature type="transmembrane region" description="Helical" evidence="6">
    <location>
        <begin position="12"/>
        <end position="31"/>
    </location>
</feature>
<feature type="domain" description="Histidine kinase" evidence="7">
    <location>
        <begin position="510"/>
        <end position="737"/>
    </location>
</feature>
<evidence type="ECO:0000259" key="7">
    <source>
        <dbReference type="PROSITE" id="PS50109"/>
    </source>
</evidence>
<evidence type="ECO:0000256" key="2">
    <source>
        <dbReference type="ARBA" id="ARBA00012438"/>
    </source>
</evidence>
<dbReference type="InterPro" id="IPR052162">
    <property type="entry name" value="Sensor_kinase/Photoreceptor"/>
</dbReference>
<keyword evidence="11" id="KW-1185">Reference proteome</keyword>
<dbReference type="PROSITE" id="PS50112">
    <property type="entry name" value="PAS"/>
    <property type="match status" value="2"/>
</dbReference>
<comment type="caution">
    <text evidence="10">The sequence shown here is derived from an EMBL/GenBank/DDBJ whole genome shotgun (WGS) entry which is preliminary data.</text>
</comment>
<evidence type="ECO:0000256" key="5">
    <source>
        <dbReference type="ARBA" id="ARBA00022777"/>
    </source>
</evidence>
<dbReference type="InterPro" id="IPR013655">
    <property type="entry name" value="PAS_fold_3"/>
</dbReference>
<keyword evidence="5" id="KW-0418">Kinase</keyword>
<dbReference type="CDD" id="cd00082">
    <property type="entry name" value="HisKA"/>
    <property type="match status" value="1"/>
</dbReference>
<dbReference type="InterPro" id="IPR005467">
    <property type="entry name" value="His_kinase_dom"/>
</dbReference>
<keyword evidence="6" id="KW-1133">Transmembrane helix</keyword>
<feature type="transmembrane region" description="Helical" evidence="6">
    <location>
        <begin position="184"/>
        <end position="206"/>
    </location>
</feature>
<feature type="domain" description="PAC" evidence="9">
    <location>
        <begin position="441"/>
        <end position="492"/>
    </location>
</feature>
<evidence type="ECO:0000256" key="1">
    <source>
        <dbReference type="ARBA" id="ARBA00000085"/>
    </source>
</evidence>
<keyword evidence="6" id="KW-0472">Membrane</keyword>
<evidence type="ECO:0000259" key="9">
    <source>
        <dbReference type="PROSITE" id="PS50113"/>
    </source>
</evidence>
<dbReference type="InterPro" id="IPR000014">
    <property type="entry name" value="PAS"/>
</dbReference>
<dbReference type="InterPro" id="IPR003594">
    <property type="entry name" value="HATPase_dom"/>
</dbReference>
<dbReference type="SUPFAM" id="SSF47384">
    <property type="entry name" value="Homodimeric domain of signal transducing histidine kinase"/>
    <property type="match status" value="1"/>
</dbReference>
<dbReference type="Gene3D" id="1.10.287.130">
    <property type="match status" value="1"/>
</dbReference>
<dbReference type="EC" id="2.7.13.3" evidence="2"/>
<dbReference type="RefSeq" id="WP_310003410.1">
    <property type="nucleotide sequence ID" value="NZ_JAVDTX010000001.1"/>
</dbReference>
<dbReference type="InterPro" id="IPR001610">
    <property type="entry name" value="PAC"/>
</dbReference>
<dbReference type="Gene3D" id="3.30.565.10">
    <property type="entry name" value="Histidine kinase-like ATPase, C-terminal domain"/>
    <property type="match status" value="1"/>
</dbReference>
<dbReference type="SUPFAM" id="SSF55874">
    <property type="entry name" value="ATPase domain of HSP90 chaperone/DNA topoisomerase II/histidine kinase"/>
    <property type="match status" value="1"/>
</dbReference>
<dbReference type="InterPro" id="IPR036890">
    <property type="entry name" value="HATPase_C_sf"/>
</dbReference>
<feature type="domain" description="PAS" evidence="8">
    <location>
        <begin position="244"/>
        <end position="297"/>
    </location>
</feature>
<dbReference type="InterPro" id="IPR007891">
    <property type="entry name" value="CHASE3"/>
</dbReference>
<evidence type="ECO:0000256" key="3">
    <source>
        <dbReference type="ARBA" id="ARBA00022553"/>
    </source>
</evidence>
<keyword evidence="6" id="KW-0812">Transmembrane</keyword>
<dbReference type="PANTHER" id="PTHR43304:SF1">
    <property type="entry name" value="PAC DOMAIN-CONTAINING PROTEIN"/>
    <property type="match status" value="1"/>
</dbReference>
<evidence type="ECO:0000256" key="6">
    <source>
        <dbReference type="SAM" id="Phobius"/>
    </source>
</evidence>
<dbReference type="InterPro" id="IPR003661">
    <property type="entry name" value="HisK_dim/P_dom"/>
</dbReference>
<evidence type="ECO:0000259" key="8">
    <source>
        <dbReference type="PROSITE" id="PS50112"/>
    </source>
</evidence>
<dbReference type="EMBL" id="JAVDTX010000001">
    <property type="protein sequence ID" value="MDR6843725.1"/>
    <property type="molecule type" value="Genomic_DNA"/>
</dbReference>
<dbReference type="SMART" id="SM00388">
    <property type="entry name" value="HisKA"/>
    <property type="match status" value="1"/>
</dbReference>
<dbReference type="PANTHER" id="PTHR43304">
    <property type="entry name" value="PHYTOCHROME-LIKE PROTEIN CPH1"/>
    <property type="match status" value="1"/>
</dbReference>
<dbReference type="Pfam" id="PF08447">
    <property type="entry name" value="PAS_3"/>
    <property type="match status" value="2"/>
</dbReference>
<dbReference type="Gene3D" id="2.10.70.100">
    <property type="match status" value="1"/>
</dbReference>
<dbReference type="InterPro" id="IPR035965">
    <property type="entry name" value="PAS-like_dom_sf"/>
</dbReference>
<evidence type="ECO:0000256" key="4">
    <source>
        <dbReference type="ARBA" id="ARBA00022679"/>
    </source>
</evidence>
<dbReference type="SMART" id="SM00086">
    <property type="entry name" value="PAC"/>
    <property type="match status" value="2"/>
</dbReference>
<evidence type="ECO:0000313" key="10">
    <source>
        <dbReference type="EMBL" id="MDR6843725.1"/>
    </source>
</evidence>
<keyword evidence="3" id="KW-0597">Phosphoprotein</keyword>
<feature type="domain" description="PAS" evidence="8">
    <location>
        <begin position="393"/>
        <end position="438"/>
    </location>
</feature>
<dbReference type="SUPFAM" id="SSF55785">
    <property type="entry name" value="PYP-like sensor domain (PAS domain)"/>
    <property type="match status" value="2"/>
</dbReference>
<dbReference type="PROSITE" id="PS50109">
    <property type="entry name" value="HIS_KIN"/>
    <property type="match status" value="1"/>
</dbReference>
<dbReference type="Pfam" id="PF05227">
    <property type="entry name" value="CHASE3"/>
    <property type="match status" value="1"/>
</dbReference>
<sequence>MRNISYKSSIYHKIIFTISLFILFFIGILTVKHINNISDSSKLLIRTYEVNLELEHLYSHIKGSESSMRGYLISKDSIYLKPYQTDIKNVNNSFLLLKKLTQDNPEQQKNLETLYKIINIRYEYIASYSNFNNNFDVNNNDIFKKNFNESSILLVKIRNKVNEMVNIEKAFLKQRNTVYNNQTFLTPILTLSILFITLLLLIFTYYQITKDISKFQAANINLNKSHFLSYQAEILSEFGTWEWNLNTNIISYSDNLYRILGTEPQSFEAGQTNFMKFVHPEDTAIVNTIFEKITNDENLPHTYFRIIRPNGSIRVLRSFGKLFVDKLGNKTVLGVTGDITDEHVKNELLNSNYEDLIKVNNQLKIFDESSKQAEILGKYGSWVLNYDTLNFTYSDNNFRLLGFEPQSFEPNIENLLEHVHPEDKQIVDKAFKKALSTMEIPAINYRIIRKDGKIKQFKTIAKPFTDLGGTQSMIGTTQDVSEDYNKSLQLRHRNSELEKHIKELNDFNQVASHDLQEPLRKIQTFISRINEKDKENLTDLGKEYLSRMERASDRMRVLINDLLQYSKANRSEKNLVETDLNESLSNSLLELSQNIEDKKAIINYTELPIINGISFQMQQLFSNLLSNSLKYSEENSIPIIDINCSEIVANTEPILKDRSLKKYYKINFTDNGIGFEQEYAEKIFLLFNRLHGKTEYQGTGVGLAICKKIVENHKGYIFASSSPNQGAIFTIYLPVPLAT</sequence>